<dbReference type="PANTHER" id="PTHR44688">
    <property type="entry name" value="DNA-BINDING TRANSCRIPTIONAL ACTIVATOR DEVR_DOSR"/>
    <property type="match status" value="1"/>
</dbReference>
<dbReference type="SUPFAM" id="SSF46894">
    <property type="entry name" value="C-terminal effector domain of the bipartite response regulators"/>
    <property type="match status" value="1"/>
</dbReference>
<feature type="transmembrane region" description="Helical" evidence="4">
    <location>
        <begin position="65"/>
        <end position="85"/>
    </location>
</feature>
<evidence type="ECO:0000256" key="4">
    <source>
        <dbReference type="SAM" id="Phobius"/>
    </source>
</evidence>
<feature type="transmembrane region" description="Helical" evidence="4">
    <location>
        <begin position="336"/>
        <end position="358"/>
    </location>
</feature>
<dbReference type="EMBL" id="SSTM01000001">
    <property type="protein sequence ID" value="TJW12262.1"/>
    <property type="molecule type" value="Genomic_DNA"/>
</dbReference>
<dbReference type="OrthoDB" id="3196270at2"/>
<dbReference type="Gene3D" id="1.10.10.10">
    <property type="entry name" value="Winged helix-like DNA-binding domain superfamily/Winged helix DNA-binding domain"/>
    <property type="match status" value="1"/>
</dbReference>
<dbReference type="InterPro" id="IPR000792">
    <property type="entry name" value="Tscrpt_reg_LuxR_C"/>
</dbReference>
<reference evidence="6 7" key="1">
    <citation type="submission" date="2019-04" db="EMBL/GenBank/DDBJ databases">
        <title>Microbes associate with the intestines of laboratory mice.</title>
        <authorList>
            <person name="Navarre W."/>
            <person name="Wong E."/>
            <person name="Huang K.C."/>
            <person name="Tropini C."/>
            <person name="Ng K."/>
            <person name="Yu B."/>
        </authorList>
    </citation>
    <scope>NUCLEOTIDE SEQUENCE [LARGE SCALE GENOMIC DNA]</scope>
    <source>
        <strain evidence="6 7">NM48_B13</strain>
    </source>
</reference>
<dbReference type="PROSITE" id="PS50043">
    <property type="entry name" value="HTH_LUXR_2"/>
    <property type="match status" value="1"/>
</dbReference>
<comment type="caution">
    <text evidence="6">The sequence shown here is derived from an EMBL/GenBank/DDBJ whole genome shotgun (WGS) entry which is preliminary data.</text>
</comment>
<feature type="transmembrane region" description="Helical" evidence="4">
    <location>
        <begin position="213"/>
        <end position="237"/>
    </location>
</feature>
<keyword evidence="4" id="KW-0812">Transmembrane</keyword>
<dbReference type="InterPro" id="IPR016032">
    <property type="entry name" value="Sig_transdc_resp-reg_C-effctor"/>
</dbReference>
<feature type="transmembrane region" description="Helical" evidence="4">
    <location>
        <begin position="280"/>
        <end position="301"/>
    </location>
</feature>
<evidence type="ECO:0000259" key="5">
    <source>
        <dbReference type="PROSITE" id="PS50043"/>
    </source>
</evidence>
<feature type="transmembrane region" description="Helical" evidence="4">
    <location>
        <begin position="134"/>
        <end position="160"/>
    </location>
</feature>
<feature type="transmembrane region" description="Helical" evidence="4">
    <location>
        <begin position="97"/>
        <end position="122"/>
    </location>
</feature>
<keyword evidence="4" id="KW-0472">Membrane</keyword>
<dbReference type="InterPro" id="IPR036388">
    <property type="entry name" value="WH-like_DNA-bd_sf"/>
</dbReference>
<keyword evidence="1" id="KW-0805">Transcription regulation</keyword>
<dbReference type="PANTHER" id="PTHR44688:SF16">
    <property type="entry name" value="DNA-BINDING TRANSCRIPTIONAL ACTIVATOR DEVR_DOSR"/>
    <property type="match status" value="1"/>
</dbReference>
<proteinExistence type="predicted"/>
<feature type="transmembrane region" description="Helical" evidence="4">
    <location>
        <begin position="29"/>
        <end position="45"/>
    </location>
</feature>
<dbReference type="GO" id="GO:0006355">
    <property type="term" value="P:regulation of DNA-templated transcription"/>
    <property type="evidence" value="ECO:0007669"/>
    <property type="project" value="InterPro"/>
</dbReference>
<dbReference type="Pfam" id="PF00196">
    <property type="entry name" value="GerE"/>
    <property type="match status" value="1"/>
</dbReference>
<keyword evidence="2" id="KW-0238">DNA-binding</keyword>
<dbReference type="Proteomes" id="UP000309454">
    <property type="component" value="Unassembled WGS sequence"/>
</dbReference>
<protein>
    <recommendedName>
        <fullName evidence="5">HTH luxR-type domain-containing protein</fullName>
    </recommendedName>
</protein>
<evidence type="ECO:0000256" key="2">
    <source>
        <dbReference type="ARBA" id="ARBA00023125"/>
    </source>
</evidence>
<dbReference type="CDD" id="cd06170">
    <property type="entry name" value="LuxR_C_like"/>
    <property type="match status" value="1"/>
</dbReference>
<keyword evidence="4" id="KW-1133">Transmembrane helix</keyword>
<feature type="domain" description="HTH luxR-type" evidence="5">
    <location>
        <begin position="424"/>
        <end position="488"/>
    </location>
</feature>
<dbReference type="GO" id="GO:0003677">
    <property type="term" value="F:DNA binding"/>
    <property type="evidence" value="ECO:0007669"/>
    <property type="project" value="UniProtKB-KW"/>
</dbReference>
<feature type="transmembrane region" description="Helical" evidence="4">
    <location>
        <begin position="307"/>
        <end position="329"/>
    </location>
</feature>
<dbReference type="SMART" id="SM00421">
    <property type="entry name" value="HTH_LUXR"/>
    <property type="match status" value="1"/>
</dbReference>
<accession>A0A4T9TA78</accession>
<evidence type="ECO:0000313" key="7">
    <source>
        <dbReference type="Proteomes" id="UP000309454"/>
    </source>
</evidence>
<feature type="transmembrane region" description="Helical" evidence="4">
    <location>
        <begin position="249"/>
        <end position="268"/>
    </location>
</feature>
<dbReference type="AlphaFoldDB" id="A0A4T9TA78"/>
<keyword evidence="7" id="KW-1185">Reference proteome</keyword>
<evidence type="ECO:0000313" key="6">
    <source>
        <dbReference type="EMBL" id="TJW12262.1"/>
    </source>
</evidence>
<dbReference type="PRINTS" id="PR00038">
    <property type="entry name" value="HTHLUXR"/>
</dbReference>
<gene>
    <name evidence="6" type="ORF">E5982_01265</name>
</gene>
<feature type="transmembrane region" description="Helical" evidence="4">
    <location>
        <begin position="370"/>
        <end position="388"/>
    </location>
</feature>
<name>A0A4T9TA78_9ACTN</name>
<feature type="transmembrane region" description="Helical" evidence="4">
    <location>
        <begin position="166"/>
        <end position="192"/>
    </location>
</feature>
<keyword evidence="3" id="KW-0804">Transcription</keyword>
<evidence type="ECO:0000256" key="1">
    <source>
        <dbReference type="ARBA" id="ARBA00023015"/>
    </source>
</evidence>
<sequence>MGQTEGGHVGVFAEGLFAPGEEGSAERRLFLAATAALSLVLMAGTEMNSHVFPLFDPIFTFARDISVTAHAVSLLVLGVVAYAYAKVLTPRSFAGLSFAFLIAGAVGLSASLVAASPLLLTLSASVCAIGRAGASLLVCLALVLLPFRAQVLAICAAYLLQSAGQLITPFIPSLVSLGFFQLFPLFALLLVVRPGAEVMGRACAHEAPRDLSVVRPASFVAPFSTLFVCLFLFQAAFGFALRFGEVDGASPFMNLNWLFVIALSTLALKGGKWFSMDGAVSFAALAVVGGFLLVLSGNPFYDSGAVVLLNGGNSLFSMVSRMVLVAIAARNVAGSVTVLAWGLGVTSLGSLVGAAAAMLCNHSAQANYQLHFVLPALFLIVFVAYMFFVMRNFSFSGAVAEVEPLTLAPSAAAQQESFQEKCLSIGQRFGLSPREQEVFAMLARGRDRAYIEADLVVSKNTAKAHVKHVYAKLGIHSHQELLDLVEKG</sequence>
<evidence type="ECO:0000256" key="3">
    <source>
        <dbReference type="ARBA" id="ARBA00023163"/>
    </source>
</evidence>
<organism evidence="6 7">
    <name type="scientific">Parvibacter caecicola</name>
    <dbReference type="NCBI Taxonomy" id="747645"/>
    <lineage>
        <taxon>Bacteria</taxon>
        <taxon>Bacillati</taxon>
        <taxon>Actinomycetota</taxon>
        <taxon>Coriobacteriia</taxon>
        <taxon>Coriobacteriales</taxon>
        <taxon>Coriobacteriaceae</taxon>
        <taxon>Parvibacter</taxon>
    </lineage>
</organism>